<dbReference type="GO" id="GO:0004509">
    <property type="term" value="F:steroid 21-monooxygenase activity"/>
    <property type="evidence" value="ECO:0007669"/>
    <property type="project" value="UniProtKB-EC"/>
</dbReference>
<evidence type="ECO:0000256" key="2">
    <source>
        <dbReference type="ARBA" id="ARBA00004524"/>
    </source>
</evidence>
<dbReference type="Gene3D" id="1.10.630.10">
    <property type="entry name" value="Cytochrome P450"/>
    <property type="match status" value="1"/>
</dbReference>
<evidence type="ECO:0000256" key="16">
    <source>
        <dbReference type="ARBA" id="ARBA00044217"/>
    </source>
</evidence>
<name>A0A8B6EB42_MYTGA</name>
<keyword evidence="9 22" id="KW-0560">Oxidoreductase</keyword>
<dbReference type="GO" id="GO:0042448">
    <property type="term" value="P:progesterone metabolic process"/>
    <property type="evidence" value="ECO:0007669"/>
    <property type="project" value="TreeGrafter"/>
</dbReference>
<proteinExistence type="inferred from homology"/>
<sequence>SSSILLYLSTFLFLLVRCWTYQSSGYVPSKWKYKLPPGPFAWPFIGNYEVIKAKFLHEIFAKYVKTYGPVFTVQLGPVQMVVLNDIESVTEALVKRKAEFANRPNLPSLDKLSNGRKNIVFANYTPAWKLHRKIAGKALRQYLAGKHLEEVLHNSMHKCLPLMAEEKEEFDPEPIIDLMVFHMLNSVCFGKSTELNDPEFQDFIKKDKKFTELIGKGFVEDMFPIMYKIWTTQKYRKITEIFDVIAERYRKKLEEHKKSFDRDYIRDFTDALILARQEAEDEEDKEVLSELTDLHLVNTISDIFGAGIDTSRVTMYFAVHYMAGLPEIQAKVHEEIDRVVGKNRLPGVKDRENLSYTEATLHEVMRLGTAVPVGVPHSTLCDTTVGGYDVPENTMVMINHWALHHDPNYWKDVDTFDPTRFLNEEGKLSMKPESWLPFSAGRRVCLGESVAKPELHLMFASIMQRFKISLPEGTSPEILIGGGGAAIQPAPFKIIVKERK</sequence>
<evidence type="ECO:0000256" key="13">
    <source>
        <dbReference type="ARBA" id="ARBA00023136"/>
    </source>
</evidence>
<evidence type="ECO:0000256" key="17">
    <source>
        <dbReference type="ARBA" id="ARBA00044265"/>
    </source>
</evidence>
<evidence type="ECO:0000256" key="18">
    <source>
        <dbReference type="ARBA" id="ARBA00044282"/>
    </source>
</evidence>
<evidence type="ECO:0000256" key="19">
    <source>
        <dbReference type="ARBA" id="ARBA00044304"/>
    </source>
</evidence>
<evidence type="ECO:0000256" key="6">
    <source>
        <dbReference type="ARBA" id="ARBA00022723"/>
    </source>
</evidence>
<evidence type="ECO:0000256" key="10">
    <source>
        <dbReference type="ARBA" id="ARBA00023004"/>
    </source>
</evidence>
<evidence type="ECO:0000256" key="5">
    <source>
        <dbReference type="ARBA" id="ARBA00022617"/>
    </source>
</evidence>
<evidence type="ECO:0000256" key="4">
    <source>
        <dbReference type="ARBA" id="ARBA00010617"/>
    </source>
</evidence>
<dbReference type="GO" id="GO:0004508">
    <property type="term" value="F:steroid 17-alpha-monooxygenase activity"/>
    <property type="evidence" value="ECO:0007669"/>
    <property type="project" value="TreeGrafter"/>
</dbReference>
<organism evidence="24 25">
    <name type="scientific">Mytilus galloprovincialis</name>
    <name type="common">Mediterranean mussel</name>
    <dbReference type="NCBI Taxonomy" id="29158"/>
    <lineage>
        <taxon>Eukaryota</taxon>
        <taxon>Metazoa</taxon>
        <taxon>Spiralia</taxon>
        <taxon>Lophotrochozoa</taxon>
        <taxon>Mollusca</taxon>
        <taxon>Bivalvia</taxon>
        <taxon>Autobranchia</taxon>
        <taxon>Pteriomorphia</taxon>
        <taxon>Mytilida</taxon>
        <taxon>Mytiloidea</taxon>
        <taxon>Mytilidae</taxon>
        <taxon>Mytilinae</taxon>
        <taxon>Mytilus</taxon>
    </lineage>
</organism>
<evidence type="ECO:0000256" key="20">
    <source>
        <dbReference type="ARBA" id="ARBA00044342"/>
    </source>
</evidence>
<evidence type="ECO:0000256" key="23">
    <source>
        <dbReference type="SAM" id="SignalP"/>
    </source>
</evidence>
<dbReference type="PRINTS" id="PR00463">
    <property type="entry name" value="EP450I"/>
</dbReference>
<evidence type="ECO:0000256" key="11">
    <source>
        <dbReference type="ARBA" id="ARBA00023033"/>
    </source>
</evidence>
<keyword evidence="10 21" id="KW-0408">Iron</keyword>
<dbReference type="GO" id="GO:0042446">
    <property type="term" value="P:hormone biosynthetic process"/>
    <property type="evidence" value="ECO:0007669"/>
    <property type="project" value="TreeGrafter"/>
</dbReference>
<dbReference type="GO" id="GO:0020037">
    <property type="term" value="F:heme binding"/>
    <property type="evidence" value="ECO:0007669"/>
    <property type="project" value="InterPro"/>
</dbReference>
<dbReference type="OrthoDB" id="639466at2759"/>
<evidence type="ECO:0000256" key="14">
    <source>
        <dbReference type="ARBA" id="ARBA00044040"/>
    </source>
</evidence>
<gene>
    <name evidence="24" type="ORF">MGAL_10B090205</name>
</gene>
<dbReference type="GO" id="GO:0005789">
    <property type="term" value="C:endoplasmic reticulum membrane"/>
    <property type="evidence" value="ECO:0007669"/>
    <property type="project" value="UniProtKB-SubCell"/>
</dbReference>
<dbReference type="InterPro" id="IPR017972">
    <property type="entry name" value="Cyt_P450_CS"/>
</dbReference>
<dbReference type="GO" id="GO:0008610">
    <property type="term" value="P:lipid biosynthetic process"/>
    <property type="evidence" value="ECO:0007669"/>
    <property type="project" value="UniProtKB-ARBA"/>
</dbReference>
<feature type="signal peptide" evidence="23">
    <location>
        <begin position="1"/>
        <end position="20"/>
    </location>
</feature>
<feature type="chain" id="PRO_5032813172" description="Steroid 21-hydroxylase" evidence="23">
    <location>
        <begin position="21"/>
        <end position="500"/>
    </location>
</feature>
<dbReference type="PANTHER" id="PTHR24289">
    <property type="entry name" value="STEROID 17-ALPHA-HYDROXYLASE/17,20 LYASE"/>
    <property type="match status" value="1"/>
</dbReference>
<keyword evidence="13" id="KW-0472">Membrane</keyword>
<evidence type="ECO:0000313" key="25">
    <source>
        <dbReference type="Proteomes" id="UP000596742"/>
    </source>
</evidence>
<keyword evidence="23" id="KW-0732">Signal</keyword>
<evidence type="ECO:0000256" key="15">
    <source>
        <dbReference type="ARBA" id="ARBA00044116"/>
    </source>
</evidence>
<dbReference type="SUPFAM" id="SSF48264">
    <property type="entry name" value="Cytochrome P450"/>
    <property type="match status" value="1"/>
</dbReference>
<dbReference type="Proteomes" id="UP000596742">
    <property type="component" value="Unassembled WGS sequence"/>
</dbReference>
<dbReference type="EMBL" id="UYJE01004850">
    <property type="protein sequence ID" value="VDI31937.1"/>
    <property type="molecule type" value="Genomic_DNA"/>
</dbReference>
<evidence type="ECO:0000256" key="21">
    <source>
        <dbReference type="PIRSR" id="PIRSR602401-1"/>
    </source>
</evidence>
<evidence type="ECO:0000256" key="22">
    <source>
        <dbReference type="RuleBase" id="RU000461"/>
    </source>
</evidence>
<evidence type="ECO:0000256" key="8">
    <source>
        <dbReference type="ARBA" id="ARBA00022848"/>
    </source>
</evidence>
<evidence type="ECO:0000256" key="12">
    <source>
        <dbReference type="ARBA" id="ARBA00023121"/>
    </source>
</evidence>
<dbReference type="GO" id="GO:0005506">
    <property type="term" value="F:iron ion binding"/>
    <property type="evidence" value="ECO:0007669"/>
    <property type="project" value="InterPro"/>
</dbReference>
<dbReference type="EC" id="1.14.14.16" evidence="14"/>
<keyword evidence="12" id="KW-0446">Lipid-binding</keyword>
<reference evidence="24" key="1">
    <citation type="submission" date="2018-11" db="EMBL/GenBank/DDBJ databases">
        <authorList>
            <person name="Alioto T."/>
            <person name="Alioto T."/>
        </authorList>
    </citation>
    <scope>NUCLEOTIDE SEQUENCE</scope>
</reference>
<evidence type="ECO:0000256" key="7">
    <source>
        <dbReference type="ARBA" id="ARBA00022824"/>
    </source>
</evidence>
<comment type="cofactor">
    <cofactor evidence="21">
        <name>heme</name>
        <dbReference type="ChEBI" id="CHEBI:30413"/>
    </cofactor>
</comment>
<keyword evidence="25" id="KW-1185">Reference proteome</keyword>
<feature type="binding site" description="axial binding residue" evidence="21">
    <location>
        <position position="445"/>
    </location>
    <ligand>
        <name>heme</name>
        <dbReference type="ChEBI" id="CHEBI:30413"/>
    </ligand>
    <ligandPart>
        <name>Fe</name>
        <dbReference type="ChEBI" id="CHEBI:18248"/>
    </ligandPart>
</feature>
<dbReference type="InterPro" id="IPR001128">
    <property type="entry name" value="Cyt_P450"/>
</dbReference>
<keyword evidence="7" id="KW-0256">Endoplasmic reticulum</keyword>
<comment type="subcellular location">
    <subcellularLocation>
        <location evidence="1">Endomembrane system</location>
        <topology evidence="1">Peripheral membrane protein</topology>
    </subcellularLocation>
    <subcellularLocation>
        <location evidence="3">Endoplasmic reticulum membrane</location>
    </subcellularLocation>
    <subcellularLocation>
        <location evidence="2">Microsome membrane</location>
    </subcellularLocation>
</comment>
<keyword evidence="6 21" id="KW-0479">Metal-binding</keyword>
<evidence type="ECO:0000256" key="1">
    <source>
        <dbReference type="ARBA" id="ARBA00004184"/>
    </source>
</evidence>
<evidence type="ECO:0000256" key="9">
    <source>
        <dbReference type="ARBA" id="ARBA00023002"/>
    </source>
</evidence>
<feature type="non-terminal residue" evidence="24">
    <location>
        <position position="1"/>
    </location>
</feature>
<dbReference type="Pfam" id="PF00067">
    <property type="entry name" value="p450"/>
    <property type="match status" value="1"/>
</dbReference>
<dbReference type="FunFam" id="1.10.630.10:FF:000049">
    <property type="entry name" value="steroid 21-hydroxylase isoform X1"/>
    <property type="match status" value="1"/>
</dbReference>
<dbReference type="GO" id="GO:0008289">
    <property type="term" value="F:lipid binding"/>
    <property type="evidence" value="ECO:0007669"/>
    <property type="project" value="UniProtKB-KW"/>
</dbReference>
<comment type="similarity">
    <text evidence="4 22">Belongs to the cytochrome P450 family.</text>
</comment>
<evidence type="ECO:0000256" key="3">
    <source>
        <dbReference type="ARBA" id="ARBA00004586"/>
    </source>
</evidence>
<dbReference type="InterPro" id="IPR036396">
    <property type="entry name" value="Cyt_P450_sf"/>
</dbReference>
<protein>
    <recommendedName>
        <fullName evidence="15">Steroid 21-hydroxylase</fullName>
        <ecNumber evidence="14">1.14.14.16</ecNumber>
    </recommendedName>
    <alternativeName>
        <fullName evidence="19">21-OHase</fullName>
    </alternativeName>
    <alternativeName>
        <fullName evidence="16">Cytochrome P-450c21</fullName>
    </alternativeName>
    <alternativeName>
        <fullName evidence="20">Cytochrome P450 21</fullName>
    </alternativeName>
    <alternativeName>
        <fullName evidence="18">Cytochrome P450 XXI</fullName>
    </alternativeName>
    <alternativeName>
        <fullName evidence="17">Cytochrome P450-C21</fullName>
    </alternativeName>
</protein>
<accession>A0A8B6EB42</accession>
<dbReference type="PRINTS" id="PR00385">
    <property type="entry name" value="P450"/>
</dbReference>
<keyword evidence="11 22" id="KW-0503">Monooxygenase</keyword>
<evidence type="ECO:0000313" key="24">
    <source>
        <dbReference type="EMBL" id="VDI31937.1"/>
    </source>
</evidence>
<keyword evidence="5 21" id="KW-0349">Heme</keyword>
<keyword evidence="8" id="KW-0492">Microsome</keyword>
<dbReference type="AlphaFoldDB" id="A0A8B6EB42"/>
<dbReference type="PROSITE" id="PS00086">
    <property type="entry name" value="CYTOCHROME_P450"/>
    <property type="match status" value="1"/>
</dbReference>
<comment type="caution">
    <text evidence="24">The sequence shown here is derived from an EMBL/GenBank/DDBJ whole genome shotgun (WGS) entry which is preliminary data.</text>
</comment>
<dbReference type="PANTHER" id="PTHR24289:SF1">
    <property type="entry name" value="STEROID 17-ALPHA-HYDROXYLASE_17,20 LYASE"/>
    <property type="match status" value="1"/>
</dbReference>
<dbReference type="InterPro" id="IPR002401">
    <property type="entry name" value="Cyt_P450_E_grp-I"/>
</dbReference>